<dbReference type="GO" id="GO:0000287">
    <property type="term" value="F:magnesium ion binding"/>
    <property type="evidence" value="ECO:0007669"/>
    <property type="project" value="InterPro"/>
</dbReference>
<dbReference type="Gene3D" id="3.40.50.1220">
    <property type="entry name" value="TPP-binding domain"/>
    <property type="match status" value="1"/>
</dbReference>
<dbReference type="Pfam" id="PF00205">
    <property type="entry name" value="TPP_enzyme_M"/>
    <property type="match status" value="1"/>
</dbReference>
<evidence type="ECO:0000256" key="1">
    <source>
        <dbReference type="ARBA" id="ARBA00007812"/>
    </source>
</evidence>
<feature type="domain" description="Thiamine pyrophosphate enzyme TPP-binding" evidence="5">
    <location>
        <begin position="383"/>
        <end position="529"/>
    </location>
</feature>
<protein>
    <submittedName>
        <fullName evidence="7">2-oxoglutarate decarboxylase</fullName>
        <ecNumber evidence="7">4.1.1.71</ecNumber>
    </submittedName>
</protein>
<dbReference type="PANTHER" id="PTHR18968">
    <property type="entry name" value="THIAMINE PYROPHOSPHATE ENZYMES"/>
    <property type="match status" value="1"/>
</dbReference>
<dbReference type="InterPro" id="IPR045229">
    <property type="entry name" value="TPP_enz"/>
</dbReference>
<dbReference type="GO" id="GO:0003984">
    <property type="term" value="F:acetolactate synthase activity"/>
    <property type="evidence" value="ECO:0007669"/>
    <property type="project" value="TreeGrafter"/>
</dbReference>
<dbReference type="Pfam" id="PF02775">
    <property type="entry name" value="TPP_enzyme_C"/>
    <property type="match status" value="1"/>
</dbReference>
<dbReference type="EC" id="4.1.1.71" evidence="7"/>
<evidence type="ECO:0000256" key="3">
    <source>
        <dbReference type="RuleBase" id="RU362132"/>
    </source>
</evidence>
<dbReference type="InterPro" id="IPR000399">
    <property type="entry name" value="TPP-bd_CS"/>
</dbReference>
<dbReference type="AlphaFoldDB" id="A0A3B1AN15"/>
<feature type="domain" description="Thiamine pyrophosphate enzyme N-terminal TPP-binding" evidence="6">
    <location>
        <begin position="1"/>
        <end position="118"/>
    </location>
</feature>
<dbReference type="PANTHER" id="PTHR18968:SF129">
    <property type="entry name" value="ACETOLACTATE SYNTHASE"/>
    <property type="match status" value="1"/>
</dbReference>
<name>A0A3B1AN15_9ZZZZ</name>
<dbReference type="PROSITE" id="PS00187">
    <property type="entry name" value="TPP_ENZYMES"/>
    <property type="match status" value="1"/>
</dbReference>
<evidence type="ECO:0000259" key="5">
    <source>
        <dbReference type="Pfam" id="PF02775"/>
    </source>
</evidence>
<reference evidence="7" key="1">
    <citation type="submission" date="2018-06" db="EMBL/GenBank/DDBJ databases">
        <authorList>
            <person name="Zhirakovskaya E."/>
        </authorList>
    </citation>
    <scope>NUCLEOTIDE SEQUENCE</scope>
</reference>
<dbReference type="InterPro" id="IPR011766">
    <property type="entry name" value="TPP_enzyme_TPP-bd"/>
</dbReference>
<dbReference type="InterPro" id="IPR029035">
    <property type="entry name" value="DHS-like_NAD/FAD-binding_dom"/>
</dbReference>
<dbReference type="InterPro" id="IPR012000">
    <property type="entry name" value="Thiamin_PyroP_enz_cen_dom"/>
</dbReference>
<evidence type="ECO:0000313" key="7">
    <source>
        <dbReference type="EMBL" id="VAW99629.1"/>
    </source>
</evidence>
<dbReference type="InterPro" id="IPR029061">
    <property type="entry name" value="THDP-binding"/>
</dbReference>
<proteinExistence type="inferred from homology"/>
<dbReference type="SUPFAM" id="SSF52518">
    <property type="entry name" value="Thiamin diphosphate-binding fold (THDP-binding)"/>
    <property type="match status" value="2"/>
</dbReference>
<dbReference type="GO" id="GO:0008683">
    <property type="term" value="F:2-oxoglutarate decarboxylase activity"/>
    <property type="evidence" value="ECO:0007669"/>
    <property type="project" value="UniProtKB-EC"/>
</dbReference>
<dbReference type="GO" id="GO:0009097">
    <property type="term" value="P:isoleucine biosynthetic process"/>
    <property type="evidence" value="ECO:0007669"/>
    <property type="project" value="TreeGrafter"/>
</dbReference>
<sequence length="550" mass="61555">MKASDLFVKCLEEENIEYIFGVPGEENADFMMSLEKSKKIKFILTRHEQGAAFMAEVYGRLTGNPAGCLGTLGPGATNLITGVADSNMDRSPMLVLTGQGASTRLHKESHQVMDVVSMFEPVTKWAHTVLHPHTIPEMIRKAVRLARTEKPGACHIELPEDIAKLKTDATPLKPLRFRRPVAGDKIIDQAFEQIMNAKRPIIIAGNGCIRKRASKQLRIFCQKTGIGVISTFMAKGSVDMDADYCLFTIGLQAKDLVTCALDSADLVITIGYDMVEYHPNLWNKNKDKKIIHIDFLPTEIDESYHPETEVVGDLAHSLWMLSERVNNIGGLKFDLKQQVATRRDMIAELEIHKDDDTNDLIRPQKVLWDARQVMGAHDILLSDVGAHKMWIARHYQCNVPNTCLIPNGFCSMGFALPGAIAASLVHPDRNILAICGDAGFLMNVQEMETAKRLNVNIVVMVWEDNMYGLIAWKQTNEFGKHTDLSFNNPDWMQLASAFNWHGHYVTKSKDLMSTLETALTEQGPSLLVVPIDYRENMKLTERLGKIACPI</sequence>
<dbReference type="GO" id="GO:0009099">
    <property type="term" value="P:L-valine biosynthetic process"/>
    <property type="evidence" value="ECO:0007669"/>
    <property type="project" value="TreeGrafter"/>
</dbReference>
<evidence type="ECO:0000259" key="6">
    <source>
        <dbReference type="Pfam" id="PF02776"/>
    </source>
</evidence>
<dbReference type="NCBIfam" id="NF006187">
    <property type="entry name" value="PRK08322.1"/>
    <property type="match status" value="1"/>
</dbReference>
<comment type="similarity">
    <text evidence="1 3">Belongs to the TPP enzyme family.</text>
</comment>
<dbReference type="SUPFAM" id="SSF52467">
    <property type="entry name" value="DHS-like NAD/FAD-binding domain"/>
    <property type="match status" value="1"/>
</dbReference>
<dbReference type="GO" id="GO:0005948">
    <property type="term" value="C:acetolactate synthase complex"/>
    <property type="evidence" value="ECO:0007669"/>
    <property type="project" value="TreeGrafter"/>
</dbReference>
<dbReference type="Pfam" id="PF02776">
    <property type="entry name" value="TPP_enzyme_N"/>
    <property type="match status" value="1"/>
</dbReference>
<accession>A0A3B1AN15</accession>
<keyword evidence="7" id="KW-0456">Lyase</keyword>
<dbReference type="GO" id="GO:0050660">
    <property type="term" value="F:flavin adenine dinucleotide binding"/>
    <property type="evidence" value="ECO:0007669"/>
    <property type="project" value="TreeGrafter"/>
</dbReference>
<dbReference type="FunFam" id="3.40.50.970:FF:000007">
    <property type="entry name" value="Acetolactate synthase"/>
    <property type="match status" value="1"/>
</dbReference>
<gene>
    <name evidence="7" type="ORF">MNBD_GAMMA22-2865</name>
</gene>
<organism evidence="7">
    <name type="scientific">hydrothermal vent metagenome</name>
    <dbReference type="NCBI Taxonomy" id="652676"/>
    <lineage>
        <taxon>unclassified sequences</taxon>
        <taxon>metagenomes</taxon>
        <taxon>ecological metagenomes</taxon>
    </lineage>
</organism>
<feature type="domain" description="Thiamine pyrophosphate enzyme central" evidence="4">
    <location>
        <begin position="187"/>
        <end position="321"/>
    </location>
</feature>
<dbReference type="Gene3D" id="3.40.50.970">
    <property type="match status" value="2"/>
</dbReference>
<dbReference type="GO" id="GO:0030976">
    <property type="term" value="F:thiamine pyrophosphate binding"/>
    <property type="evidence" value="ECO:0007669"/>
    <property type="project" value="InterPro"/>
</dbReference>
<evidence type="ECO:0000259" key="4">
    <source>
        <dbReference type="Pfam" id="PF00205"/>
    </source>
</evidence>
<keyword evidence="2 3" id="KW-0786">Thiamine pyrophosphate</keyword>
<evidence type="ECO:0000256" key="2">
    <source>
        <dbReference type="ARBA" id="ARBA00023052"/>
    </source>
</evidence>
<dbReference type="InterPro" id="IPR012001">
    <property type="entry name" value="Thiamin_PyroP_enz_TPP-bd_dom"/>
</dbReference>
<dbReference type="EMBL" id="UOFS01000040">
    <property type="protein sequence ID" value="VAW99629.1"/>
    <property type="molecule type" value="Genomic_DNA"/>
</dbReference>
<dbReference type="CDD" id="cd07035">
    <property type="entry name" value="TPP_PYR_POX_like"/>
    <property type="match status" value="1"/>
</dbReference>